<dbReference type="RefSeq" id="WP_344724996.1">
    <property type="nucleotide sequence ID" value="NZ_BAAAUS010000028.1"/>
</dbReference>
<gene>
    <name evidence="1" type="ORF">ACFSJD_36010</name>
</gene>
<reference evidence="2" key="1">
    <citation type="journal article" date="2019" name="Int. J. Syst. Evol. Microbiol.">
        <title>The Global Catalogue of Microorganisms (GCM) 10K type strain sequencing project: providing services to taxonomists for standard genome sequencing and annotation.</title>
        <authorList>
            <consortium name="The Broad Institute Genomics Platform"/>
            <consortium name="The Broad Institute Genome Sequencing Center for Infectious Disease"/>
            <person name="Wu L."/>
            <person name="Ma J."/>
        </authorList>
    </citation>
    <scope>NUCLEOTIDE SEQUENCE [LARGE SCALE GENOMIC DNA]</scope>
    <source>
        <strain evidence="2">CCM 7043</strain>
    </source>
</reference>
<comment type="caution">
    <text evidence="1">The sequence shown here is derived from an EMBL/GenBank/DDBJ whole genome shotgun (WGS) entry which is preliminary data.</text>
</comment>
<accession>A0ABW4F873</accession>
<organism evidence="1 2">
    <name type="scientific">Pseudonocardia yunnanensis</name>
    <dbReference type="NCBI Taxonomy" id="58107"/>
    <lineage>
        <taxon>Bacteria</taxon>
        <taxon>Bacillati</taxon>
        <taxon>Actinomycetota</taxon>
        <taxon>Actinomycetes</taxon>
        <taxon>Pseudonocardiales</taxon>
        <taxon>Pseudonocardiaceae</taxon>
        <taxon>Pseudonocardia</taxon>
    </lineage>
</organism>
<sequence>MDEAPVVDDRDRDRGQVEGDVVRVVGVAIELGQVLGQSHVRRSARRAPDVVE</sequence>
<protein>
    <submittedName>
        <fullName evidence="1">Uncharacterized protein</fullName>
    </submittedName>
</protein>
<evidence type="ECO:0000313" key="2">
    <source>
        <dbReference type="Proteomes" id="UP001597114"/>
    </source>
</evidence>
<evidence type="ECO:0000313" key="1">
    <source>
        <dbReference type="EMBL" id="MFD1522940.1"/>
    </source>
</evidence>
<dbReference type="Proteomes" id="UP001597114">
    <property type="component" value="Unassembled WGS sequence"/>
</dbReference>
<keyword evidence="2" id="KW-1185">Reference proteome</keyword>
<name>A0ABW4F873_9PSEU</name>
<proteinExistence type="predicted"/>
<dbReference type="EMBL" id="JBHUCO010000054">
    <property type="protein sequence ID" value="MFD1522940.1"/>
    <property type="molecule type" value="Genomic_DNA"/>
</dbReference>